<dbReference type="AlphaFoldDB" id="A0A367ZTF2"/>
<reference evidence="1 2" key="1">
    <citation type="submission" date="2018-05" db="EMBL/GenBank/DDBJ databases">
        <title>A metagenomic window into the 2 km-deep terrestrial subsurface aquifer revealed taxonomically and functionally diverse microbial community comprising novel uncultured bacterial lineages.</title>
        <authorList>
            <person name="Kadnikov V.V."/>
            <person name="Mardanov A.V."/>
            <person name="Beletsky A.V."/>
            <person name="Banks D."/>
            <person name="Pimenov N.V."/>
            <person name="Frank Y.A."/>
            <person name="Karnachuk O.V."/>
            <person name="Ravin N.V."/>
        </authorList>
    </citation>
    <scope>NUCLEOTIDE SEQUENCE [LARGE SCALE GENOMIC DNA]</scope>
    <source>
        <strain evidence="1">BY5</strain>
    </source>
</reference>
<sequence>MLASAILVTGGPLMADPAAGLPFQYRFQADQVLVYTVTVRGKVEVQMPDGLRSNPIQIDMRIVQRTLEVGPRLATMALTIESARVTQDGETAPLPEEGQRSMLTIDRRGVIEFISGSSGWQGSEFAQMQFPEHPLRIGDSWVQEAVTRSEPPVRTRTRYTFAGLTTFKGRSCAAFEAELLLADGGNAPGQPGAVSKGRTLFDPDLGQVVSTEADSRFTFQIPVPDQPGILATTTTTIRTVMQMVETH</sequence>
<evidence type="ECO:0000313" key="1">
    <source>
        <dbReference type="EMBL" id="RCK81423.1"/>
    </source>
</evidence>
<proteinExistence type="predicted"/>
<organism evidence="1 2">
    <name type="scientific">Candidatus Ozemobacter sibiricus</name>
    <dbReference type="NCBI Taxonomy" id="2268124"/>
    <lineage>
        <taxon>Bacteria</taxon>
        <taxon>Candidatus Ozemobacteria</taxon>
        <taxon>Candidatus Ozemobacterales</taxon>
        <taxon>Candidatus Ozemobacteraceae</taxon>
        <taxon>Candidatus Ozemobacter</taxon>
    </lineage>
</organism>
<evidence type="ECO:0000313" key="2">
    <source>
        <dbReference type="Proteomes" id="UP000252355"/>
    </source>
</evidence>
<dbReference type="Proteomes" id="UP000252355">
    <property type="component" value="Unassembled WGS sequence"/>
</dbReference>
<protein>
    <recommendedName>
        <fullName evidence="3">DUF3108 domain-containing protein</fullName>
    </recommendedName>
</protein>
<evidence type="ECO:0008006" key="3">
    <source>
        <dbReference type="Google" id="ProtNLM"/>
    </source>
</evidence>
<name>A0A367ZTF2_9BACT</name>
<dbReference type="EMBL" id="QOQW01000002">
    <property type="protein sequence ID" value="RCK81423.1"/>
    <property type="molecule type" value="Genomic_DNA"/>
</dbReference>
<accession>A0A367ZTF2</accession>
<gene>
    <name evidence="1" type="ORF">OZSIB_2292</name>
</gene>
<comment type="caution">
    <text evidence="1">The sequence shown here is derived from an EMBL/GenBank/DDBJ whole genome shotgun (WGS) entry which is preliminary data.</text>
</comment>